<dbReference type="InterPro" id="IPR021936">
    <property type="entry name" value="DUF3549"/>
</dbReference>
<organism evidence="1 2">
    <name type="scientific">Simiduia aestuariiviva</name>
    <dbReference type="NCBI Taxonomy" id="1510459"/>
    <lineage>
        <taxon>Bacteria</taxon>
        <taxon>Pseudomonadati</taxon>
        <taxon>Pseudomonadota</taxon>
        <taxon>Gammaproteobacteria</taxon>
        <taxon>Cellvibrionales</taxon>
        <taxon>Cellvibrionaceae</taxon>
        <taxon>Simiduia</taxon>
    </lineage>
</organism>
<keyword evidence="2" id="KW-1185">Reference proteome</keyword>
<proteinExistence type="predicted"/>
<reference evidence="1 2" key="1">
    <citation type="submission" date="2020-08" db="EMBL/GenBank/DDBJ databases">
        <title>Genomic Encyclopedia of Type Strains, Phase III (KMG-III): the genomes of soil and plant-associated and newly described type strains.</title>
        <authorList>
            <person name="Whitman W."/>
        </authorList>
    </citation>
    <scope>NUCLEOTIDE SEQUENCE [LARGE SCALE GENOMIC DNA]</scope>
    <source>
        <strain evidence="1 2">CECT 8571</strain>
    </source>
</reference>
<dbReference type="Pfam" id="PF12069">
    <property type="entry name" value="DUF3549"/>
    <property type="match status" value="1"/>
</dbReference>
<dbReference type="Proteomes" id="UP000559987">
    <property type="component" value="Unassembled WGS sequence"/>
</dbReference>
<evidence type="ECO:0008006" key="3">
    <source>
        <dbReference type="Google" id="ProtNLM"/>
    </source>
</evidence>
<sequence length="351" mass="38594">MTHPPAAPAPTMHSLTDFFEHLGLQWRLQDCGVRLQPVARHDWRQIEAGERPYPFPYLGQAHLAFILWAEDRVHAPNIWWFKLPLDEQGLLSLAERDGLLRQLVDALARNVAAAQAGQTPKGLLEHNPYVWQANDNQLAMLHARLTAQLKLPASQFHADALHYLKQGPWEHWQALGLQGLADVVARVDEPDHRKALNSAIAGLPSPVLVSICQLLEHQPIGASLSQAIVDRLSRACDDQLAVEINVCLRALAASEASGLIDRALALALATPLDAEALVTLATRHGTRLAHSALATPYLEQIAALGQLAFNRIMAELLFQPGQRAQWLANFRATDRSDRLGSAIGGLLSHTH</sequence>
<accession>A0A839UPP2</accession>
<dbReference type="AlphaFoldDB" id="A0A839UPP2"/>
<comment type="caution">
    <text evidence="1">The sequence shown here is derived from an EMBL/GenBank/DDBJ whole genome shotgun (WGS) entry which is preliminary data.</text>
</comment>
<protein>
    <recommendedName>
        <fullName evidence="3">DUF3549 family protein</fullName>
    </recommendedName>
</protein>
<dbReference type="RefSeq" id="WP_183908742.1">
    <property type="nucleotide sequence ID" value="NZ_JACHXZ010000001.1"/>
</dbReference>
<name>A0A839UPP2_9GAMM</name>
<evidence type="ECO:0000313" key="1">
    <source>
        <dbReference type="EMBL" id="MBB3167756.1"/>
    </source>
</evidence>
<dbReference type="EMBL" id="JACHXZ010000001">
    <property type="protein sequence ID" value="MBB3167756.1"/>
    <property type="molecule type" value="Genomic_DNA"/>
</dbReference>
<gene>
    <name evidence="1" type="ORF">FHS30_000932</name>
</gene>
<evidence type="ECO:0000313" key="2">
    <source>
        <dbReference type="Proteomes" id="UP000559987"/>
    </source>
</evidence>